<dbReference type="Gene3D" id="2.130.10.10">
    <property type="entry name" value="YVTN repeat-like/Quinoprotein amine dehydrogenase"/>
    <property type="match status" value="1"/>
</dbReference>
<organism evidence="2 3">
    <name type="scientific">Candidatus Thermokryptus mobilis</name>
    <dbReference type="NCBI Taxonomy" id="1643428"/>
    <lineage>
        <taxon>Bacteria</taxon>
        <taxon>Pseudomonadati</taxon>
        <taxon>Candidatus Kryptoniota</taxon>
        <taxon>Candidatus Thermokryptus</taxon>
    </lineage>
</organism>
<accession>A0A0S4N2I1</accession>
<dbReference type="RefSeq" id="WP_140944887.1">
    <property type="nucleotide sequence ID" value="NZ_FAOO01000007.1"/>
</dbReference>
<reference evidence="3" key="1">
    <citation type="submission" date="2015-11" db="EMBL/GenBank/DDBJ databases">
        <authorList>
            <person name="Varghese N."/>
        </authorList>
    </citation>
    <scope>NUCLEOTIDE SEQUENCE [LARGE SCALE GENOMIC DNA]</scope>
</reference>
<proteinExistence type="predicted"/>
<dbReference type="AlphaFoldDB" id="A0A0S4N2I1"/>
<gene>
    <name evidence="2" type="ORF">JGI1_01134</name>
</gene>
<protein>
    <submittedName>
        <fullName evidence="2">Por secretion system C-terminal sorting domain-containing protein</fullName>
    </submittedName>
</protein>
<evidence type="ECO:0000313" key="2">
    <source>
        <dbReference type="EMBL" id="CUU04987.1"/>
    </source>
</evidence>
<dbReference type="Pfam" id="PF07494">
    <property type="entry name" value="Reg_prop"/>
    <property type="match status" value="1"/>
</dbReference>
<dbReference type="InterPro" id="IPR026444">
    <property type="entry name" value="Secre_tail"/>
</dbReference>
<dbReference type="Gene3D" id="2.60.40.4070">
    <property type="match status" value="1"/>
</dbReference>
<dbReference type="EMBL" id="FAOO01000007">
    <property type="protein sequence ID" value="CUU04987.1"/>
    <property type="molecule type" value="Genomic_DNA"/>
</dbReference>
<dbReference type="NCBIfam" id="TIGR04183">
    <property type="entry name" value="Por_Secre_tail"/>
    <property type="match status" value="1"/>
</dbReference>
<evidence type="ECO:0000313" key="3">
    <source>
        <dbReference type="Proteomes" id="UP000320623"/>
    </source>
</evidence>
<dbReference type="Pfam" id="PF18962">
    <property type="entry name" value="Por_Secre_tail"/>
    <property type="match status" value="1"/>
</dbReference>
<dbReference type="STRING" id="1643428.GCA_001442855_01108"/>
<name>A0A0S4N2I1_9BACT</name>
<feature type="non-terminal residue" evidence="2">
    <location>
        <position position="1"/>
    </location>
</feature>
<dbReference type="OrthoDB" id="9814616at2"/>
<dbReference type="SUPFAM" id="SSF63829">
    <property type="entry name" value="Calcium-dependent phosphotriesterase"/>
    <property type="match status" value="1"/>
</dbReference>
<dbReference type="Proteomes" id="UP000320623">
    <property type="component" value="Unassembled WGS sequence"/>
</dbReference>
<keyword evidence="3" id="KW-1185">Reference proteome</keyword>
<dbReference type="InterPro" id="IPR011110">
    <property type="entry name" value="Reg_prop"/>
</dbReference>
<feature type="domain" description="Secretion system C-terminal sorting" evidence="1">
    <location>
        <begin position="152"/>
        <end position="226"/>
    </location>
</feature>
<dbReference type="InterPro" id="IPR015943">
    <property type="entry name" value="WD40/YVTN_repeat-like_dom_sf"/>
</dbReference>
<evidence type="ECO:0000259" key="1">
    <source>
        <dbReference type="Pfam" id="PF18962"/>
    </source>
</evidence>
<sequence length="230" mass="25869">TGWSKYDTANGFPSIWTWRVAVDSSDTAWIGTLGKGLIKFDGQNAVVYNRSNSSLPGDTVFSIAVESSGKIWVATNKGIAKFDRSQWTVFTRSNTGLPVGFVGTIAVDKQGNKWFISYFGWRILVYREGGVILDVERVVDVMPSSFKLYQNYPNPFNPNTTIEFEIPERASVKLVVYDILGREVEKLVDKELEPGRYKVNFEGSELSSGVYFYRLEAGKFADVKKMLLVK</sequence>